<dbReference type="InterPro" id="IPR050893">
    <property type="entry name" value="Sugar_PTS"/>
</dbReference>
<dbReference type="SUPFAM" id="SSF52794">
    <property type="entry name" value="PTS system IIB component-like"/>
    <property type="match status" value="1"/>
</dbReference>
<sequence length="470" mass="49111">MKSSQSTIQKLGSYLSGMVMPNIGALIAWGIITALFIPDGYFPNENIAELVGPMINYLIPLLIAFKGGEMVHGFRGGVVGTVATMGAIVGSGITMLLGAMMLGPLGGYAIKKFDEAFGDKIPTGFEMLINNFSSGIIGFILAIFSLNIIGPVVEGINNFMAAGVDILMKANLLPLTNILIEPAKILFMNNALNHGILTPIGTQQVTEMGRSVLYLLETNPGPGLGVLLAFALLGKGSAKSSSWGAMIIHFLGGIHEIYFPYVLMKPLMILAVIAGGVAGTFTNVLLGSGLRAPASPGSVIAILGMAPEGQHLNVLLGILVATMVSFIVAAIVLKMDKGVEVDLEAAQQQVQAAKSASKGQTSAPTSAVNAVATKEINRANIDNIIFACDAGMGSSAMGASLLRKKVKDAGIDIAVSNSPINSLKDNARTLIITQEELTERAKGMAPSSVHVSVDNFLSSPKYAEIIDQLK</sequence>
<comment type="subcellular location">
    <subcellularLocation>
        <location evidence="3">Cell membrane</location>
        <topology evidence="3">Multi-pass membrane protein</topology>
    </subcellularLocation>
</comment>
<evidence type="ECO:0000256" key="3">
    <source>
        <dbReference type="ARBA" id="ARBA00004651"/>
    </source>
</evidence>
<evidence type="ECO:0000256" key="9">
    <source>
        <dbReference type="ARBA" id="ARBA00022597"/>
    </source>
</evidence>
<keyword evidence="7" id="KW-1003">Cell membrane</keyword>
<evidence type="ECO:0000256" key="5">
    <source>
        <dbReference type="ARBA" id="ARBA00021825"/>
    </source>
</evidence>
<dbReference type="PROSITE" id="PS51104">
    <property type="entry name" value="PTS_EIIC_TYPE_2"/>
    <property type="match status" value="1"/>
</dbReference>
<keyword evidence="11" id="KW-0598">Phosphotransferase system</keyword>
<dbReference type="PROSITE" id="PS51099">
    <property type="entry name" value="PTS_EIIB_TYPE_2"/>
    <property type="match status" value="1"/>
</dbReference>
<name>A0A7X8H005_9LACT</name>
<keyword evidence="14 16" id="KW-0472">Membrane</keyword>
<evidence type="ECO:0000256" key="16">
    <source>
        <dbReference type="SAM" id="Phobius"/>
    </source>
</evidence>
<evidence type="ECO:0000256" key="15">
    <source>
        <dbReference type="ARBA" id="ARBA00033349"/>
    </source>
</evidence>
<keyword evidence="6" id="KW-0813">Transport</keyword>
<evidence type="ECO:0000256" key="6">
    <source>
        <dbReference type="ARBA" id="ARBA00022448"/>
    </source>
</evidence>
<dbReference type="Pfam" id="PF02378">
    <property type="entry name" value="PTS_EIIC"/>
    <property type="match status" value="1"/>
</dbReference>
<feature type="transmembrane region" description="Helical" evidence="16">
    <location>
        <begin position="212"/>
        <end position="234"/>
    </location>
</feature>
<evidence type="ECO:0000256" key="10">
    <source>
        <dbReference type="ARBA" id="ARBA00022679"/>
    </source>
</evidence>
<keyword evidence="8" id="KW-0597">Phosphoprotein</keyword>
<dbReference type="Pfam" id="PF02302">
    <property type="entry name" value="PTS_IIB"/>
    <property type="match status" value="1"/>
</dbReference>
<comment type="caution">
    <text evidence="19">The sequence shown here is derived from an EMBL/GenBank/DDBJ whole genome shotgun (WGS) entry which is preliminary data.</text>
</comment>
<dbReference type="PANTHER" id="PTHR30181">
    <property type="entry name" value="MANNITOL PERMEASE IIC COMPONENT"/>
    <property type="match status" value="1"/>
</dbReference>
<dbReference type="EC" id="2.7.1.197" evidence="4"/>
<reference evidence="19 20" key="1">
    <citation type="journal article" date="2020" name="Biotechnol. Biofuels">
        <title>New insights from the biogas microbiome by comprehensive genome-resolved metagenomics of nearly 1600 species originating from multiple anaerobic digesters.</title>
        <authorList>
            <person name="Campanaro S."/>
            <person name="Treu L."/>
            <person name="Rodriguez-R L.M."/>
            <person name="Kovalovszki A."/>
            <person name="Ziels R.M."/>
            <person name="Maus I."/>
            <person name="Zhu X."/>
            <person name="Kougias P.G."/>
            <person name="Basile A."/>
            <person name="Luo G."/>
            <person name="Schluter A."/>
            <person name="Konstantinidis K.T."/>
            <person name="Angelidaki I."/>
        </authorList>
    </citation>
    <scope>NUCLEOTIDE SEQUENCE [LARGE SCALE GENOMIC DNA]</scope>
    <source>
        <strain evidence="19">AS23ysBPME_34</strain>
    </source>
</reference>
<dbReference type="InterPro" id="IPR013011">
    <property type="entry name" value="PTS_EIIB_2"/>
</dbReference>
<evidence type="ECO:0000256" key="8">
    <source>
        <dbReference type="ARBA" id="ARBA00022553"/>
    </source>
</evidence>
<dbReference type="InterPro" id="IPR036095">
    <property type="entry name" value="PTS_EIIB-like_sf"/>
</dbReference>
<dbReference type="GO" id="GO:0022872">
    <property type="term" value="F:protein-N(PI)-phosphohistidine-mannitol phosphotransferase system transmembrane transporter activity"/>
    <property type="evidence" value="ECO:0007669"/>
    <property type="project" value="InterPro"/>
</dbReference>
<feature type="transmembrane region" description="Helical" evidence="16">
    <location>
        <begin position="314"/>
        <end position="333"/>
    </location>
</feature>
<feature type="transmembrane region" description="Helical" evidence="16">
    <location>
        <begin position="47"/>
        <end position="65"/>
    </location>
</feature>
<dbReference type="GO" id="GO:0009401">
    <property type="term" value="P:phosphoenolpyruvate-dependent sugar phosphotransferase system"/>
    <property type="evidence" value="ECO:0007669"/>
    <property type="project" value="UniProtKB-KW"/>
</dbReference>
<dbReference type="InterPro" id="IPR029503">
    <property type="entry name" value="PTS_EIIB_mannitol"/>
</dbReference>
<evidence type="ECO:0000256" key="14">
    <source>
        <dbReference type="ARBA" id="ARBA00023136"/>
    </source>
</evidence>
<dbReference type="Gene3D" id="3.40.50.2300">
    <property type="match status" value="1"/>
</dbReference>
<proteinExistence type="predicted"/>
<comment type="function">
    <text evidence="2">The phosphoenolpyruvate-dependent sugar phosphotransferase system (sugar PTS), a major carbohydrate active transport system, catalyzes the phosphorylation of incoming sugar substrates concomitantly with their translocation across the cell membrane. The enzyme II CmtAB PTS system is involved in D-mannitol transport.</text>
</comment>
<evidence type="ECO:0000259" key="18">
    <source>
        <dbReference type="PROSITE" id="PS51104"/>
    </source>
</evidence>
<accession>A0A7X8H005</accession>
<dbReference type="EMBL" id="JAAYSM010000138">
    <property type="protein sequence ID" value="NLJ18102.1"/>
    <property type="molecule type" value="Genomic_DNA"/>
</dbReference>
<evidence type="ECO:0000313" key="20">
    <source>
        <dbReference type="Proteomes" id="UP000541058"/>
    </source>
</evidence>
<dbReference type="InterPro" id="IPR003501">
    <property type="entry name" value="PTS_EIIB_2/3"/>
</dbReference>
<evidence type="ECO:0000256" key="11">
    <source>
        <dbReference type="ARBA" id="ARBA00022683"/>
    </source>
</evidence>
<feature type="domain" description="PTS EIIB type-2" evidence="17">
    <location>
        <begin position="382"/>
        <end position="470"/>
    </location>
</feature>
<dbReference type="InterPro" id="IPR004718">
    <property type="entry name" value="PTS_IIC_mtl"/>
</dbReference>
<feature type="transmembrane region" description="Helical" evidence="16">
    <location>
        <begin position="266"/>
        <end position="286"/>
    </location>
</feature>
<feature type="transmembrane region" description="Helical" evidence="16">
    <location>
        <begin position="12"/>
        <end position="35"/>
    </location>
</feature>
<keyword evidence="13 16" id="KW-1133">Transmembrane helix</keyword>
<feature type="transmembrane region" description="Helical" evidence="16">
    <location>
        <begin position="77"/>
        <end position="102"/>
    </location>
</feature>
<keyword evidence="9" id="KW-0762">Sugar transport</keyword>
<protein>
    <recommendedName>
        <fullName evidence="5">PTS system mannitol-specific EIICB component</fullName>
        <ecNumber evidence="4">2.7.1.197</ecNumber>
    </recommendedName>
    <alternativeName>
        <fullName evidence="15">EIICB-Mtl</fullName>
    </alternativeName>
</protein>
<organism evidence="19 20">
    <name type="scientific">Globicatella sulfidifaciens</name>
    <dbReference type="NCBI Taxonomy" id="136093"/>
    <lineage>
        <taxon>Bacteria</taxon>
        <taxon>Bacillati</taxon>
        <taxon>Bacillota</taxon>
        <taxon>Bacilli</taxon>
        <taxon>Lactobacillales</taxon>
        <taxon>Aerococcaceae</taxon>
        <taxon>Globicatella</taxon>
    </lineage>
</organism>
<feature type="transmembrane region" description="Helical" evidence="16">
    <location>
        <begin position="240"/>
        <end position="259"/>
    </location>
</feature>
<gene>
    <name evidence="19" type="ORF">GX355_04495</name>
</gene>
<feature type="domain" description="PTS EIIC type-2" evidence="18">
    <location>
        <begin position="11"/>
        <end position="342"/>
    </location>
</feature>
<keyword evidence="12 16" id="KW-0812">Transmembrane</keyword>
<evidence type="ECO:0000256" key="1">
    <source>
        <dbReference type="ARBA" id="ARBA00001655"/>
    </source>
</evidence>
<dbReference type="Proteomes" id="UP000541058">
    <property type="component" value="Unassembled WGS sequence"/>
</dbReference>
<dbReference type="PANTHER" id="PTHR30181:SF2">
    <property type="entry name" value="PTS SYSTEM MANNITOL-SPECIFIC EIICBA COMPONENT"/>
    <property type="match status" value="1"/>
</dbReference>
<evidence type="ECO:0000256" key="13">
    <source>
        <dbReference type="ARBA" id="ARBA00022989"/>
    </source>
</evidence>
<dbReference type="InterPro" id="IPR013014">
    <property type="entry name" value="PTS_EIIC_2"/>
</dbReference>
<evidence type="ECO:0000256" key="7">
    <source>
        <dbReference type="ARBA" id="ARBA00022475"/>
    </source>
</evidence>
<evidence type="ECO:0000256" key="2">
    <source>
        <dbReference type="ARBA" id="ARBA00002434"/>
    </source>
</evidence>
<dbReference type="InterPro" id="IPR003352">
    <property type="entry name" value="PTS_EIIC"/>
</dbReference>
<dbReference type="AlphaFoldDB" id="A0A7X8H005"/>
<evidence type="ECO:0000259" key="17">
    <source>
        <dbReference type="PROSITE" id="PS51099"/>
    </source>
</evidence>
<dbReference type="CDD" id="cd05567">
    <property type="entry name" value="PTS_IIB_mannitol"/>
    <property type="match status" value="1"/>
</dbReference>
<evidence type="ECO:0000313" key="19">
    <source>
        <dbReference type="EMBL" id="NLJ18102.1"/>
    </source>
</evidence>
<dbReference type="GO" id="GO:0090563">
    <property type="term" value="F:protein-phosphocysteine-sugar phosphotransferase activity"/>
    <property type="evidence" value="ECO:0007669"/>
    <property type="project" value="TreeGrafter"/>
</dbReference>
<keyword evidence="10" id="KW-0808">Transferase</keyword>
<evidence type="ECO:0000256" key="4">
    <source>
        <dbReference type="ARBA" id="ARBA00011909"/>
    </source>
</evidence>
<dbReference type="NCBIfam" id="NF011663">
    <property type="entry name" value="PRK15083.1"/>
    <property type="match status" value="1"/>
</dbReference>
<comment type="catalytic activity">
    <reaction evidence="1">
        <text>D-mannitol(out) + N(pros)-phospho-L-histidyl-[protein] = D-mannitol 1-phosphate(in) + L-histidyl-[protein]</text>
        <dbReference type="Rhea" id="RHEA:33363"/>
        <dbReference type="Rhea" id="RHEA-COMP:9745"/>
        <dbReference type="Rhea" id="RHEA-COMP:9746"/>
        <dbReference type="ChEBI" id="CHEBI:16899"/>
        <dbReference type="ChEBI" id="CHEBI:29979"/>
        <dbReference type="ChEBI" id="CHEBI:61381"/>
        <dbReference type="ChEBI" id="CHEBI:64837"/>
        <dbReference type="EC" id="2.7.1.197"/>
    </reaction>
</comment>
<feature type="transmembrane region" description="Helical" evidence="16">
    <location>
        <begin position="132"/>
        <end position="153"/>
    </location>
</feature>
<evidence type="ECO:0000256" key="12">
    <source>
        <dbReference type="ARBA" id="ARBA00022692"/>
    </source>
</evidence>
<dbReference type="GO" id="GO:0005886">
    <property type="term" value="C:plasma membrane"/>
    <property type="evidence" value="ECO:0007669"/>
    <property type="project" value="UniProtKB-SubCell"/>
</dbReference>
<dbReference type="NCBIfam" id="TIGR00851">
    <property type="entry name" value="mtlA"/>
    <property type="match status" value="1"/>
</dbReference>